<evidence type="ECO:0000256" key="1">
    <source>
        <dbReference type="ARBA" id="ARBA00004604"/>
    </source>
</evidence>
<dbReference type="Proteomes" id="UP001152885">
    <property type="component" value="Unassembled WGS sequence"/>
</dbReference>
<feature type="compositionally biased region" description="Basic residues" evidence="5">
    <location>
        <begin position="10"/>
        <end position="24"/>
    </location>
</feature>
<dbReference type="AlphaFoldDB" id="A0A9W4U0Z5"/>
<comment type="caution">
    <text evidence="7">The sequence shown here is derived from an EMBL/GenBank/DDBJ whole genome shotgun (WGS) entry which is preliminary data.</text>
</comment>
<evidence type="ECO:0000259" key="6">
    <source>
        <dbReference type="PROSITE" id="PS50102"/>
    </source>
</evidence>
<organism evidence="7 8">
    <name type="scientific">Candida verbasci</name>
    <dbReference type="NCBI Taxonomy" id="1227364"/>
    <lineage>
        <taxon>Eukaryota</taxon>
        <taxon>Fungi</taxon>
        <taxon>Dikarya</taxon>
        <taxon>Ascomycota</taxon>
        <taxon>Saccharomycotina</taxon>
        <taxon>Pichiomycetes</taxon>
        <taxon>Debaryomycetaceae</taxon>
        <taxon>Candida/Lodderomyces clade</taxon>
        <taxon>Candida</taxon>
    </lineage>
</organism>
<name>A0A9W4U0Z5_9ASCO</name>
<protein>
    <recommendedName>
        <fullName evidence="6">RRM domain-containing protein</fullName>
    </recommendedName>
</protein>
<dbReference type="EMBL" id="CANTUO010000006">
    <property type="protein sequence ID" value="CAI5760182.1"/>
    <property type="molecule type" value="Genomic_DNA"/>
</dbReference>
<feature type="region of interest" description="Disordered" evidence="5">
    <location>
        <begin position="1"/>
        <end position="115"/>
    </location>
</feature>
<dbReference type="Pfam" id="PF00076">
    <property type="entry name" value="RRM_1"/>
    <property type="match status" value="1"/>
</dbReference>
<evidence type="ECO:0000256" key="4">
    <source>
        <dbReference type="PROSITE-ProRule" id="PRU00176"/>
    </source>
</evidence>
<dbReference type="GO" id="GO:0003723">
    <property type="term" value="F:RNA binding"/>
    <property type="evidence" value="ECO:0007669"/>
    <property type="project" value="UniProtKB-UniRule"/>
</dbReference>
<evidence type="ECO:0000256" key="2">
    <source>
        <dbReference type="ARBA" id="ARBA00022884"/>
    </source>
</evidence>
<dbReference type="InterPro" id="IPR012677">
    <property type="entry name" value="Nucleotide-bd_a/b_plait_sf"/>
</dbReference>
<dbReference type="Gene3D" id="3.30.70.330">
    <property type="match status" value="1"/>
</dbReference>
<evidence type="ECO:0000256" key="3">
    <source>
        <dbReference type="ARBA" id="ARBA00023242"/>
    </source>
</evidence>
<gene>
    <name evidence="7" type="ORF">CANVERA_P4692</name>
</gene>
<dbReference type="SUPFAM" id="SSF54928">
    <property type="entry name" value="RNA-binding domain, RBD"/>
    <property type="match status" value="1"/>
</dbReference>
<sequence>MAGKQVKSNKVAKKSQPKVNKKIQKKVEEPKEETPVEQEVAEEQQDLEVPESSSSSESESESDSGSEEEHISDDDIESEDIYGLSDDEAETKSGHTINKKITKADSNKKSKKSKKSSDKTGIIYIGRLPSRFQESELKTYFSQFGDIINLRLSRNKKTGNSKHYGYIEFESFEVAKIASETMDNYLLFGHLIKCKVVEEVHKDLFKNGNKKFKIIPWKKISKDKYEKPKTKKEWEIIVKKFELSKKNKQEELKSKGIDFDFDFDLKNI</sequence>
<reference evidence="7" key="1">
    <citation type="submission" date="2022-12" db="EMBL/GenBank/DDBJ databases">
        <authorList>
            <person name="Brejova B."/>
        </authorList>
    </citation>
    <scope>NUCLEOTIDE SEQUENCE</scope>
</reference>
<dbReference type="GO" id="GO:0005730">
    <property type="term" value="C:nucleolus"/>
    <property type="evidence" value="ECO:0007669"/>
    <property type="project" value="UniProtKB-SubCell"/>
</dbReference>
<dbReference type="OrthoDB" id="21467at2759"/>
<dbReference type="InterPro" id="IPR000504">
    <property type="entry name" value="RRM_dom"/>
</dbReference>
<evidence type="ECO:0000313" key="7">
    <source>
        <dbReference type="EMBL" id="CAI5760182.1"/>
    </source>
</evidence>
<dbReference type="InterPro" id="IPR035979">
    <property type="entry name" value="RBD_domain_sf"/>
</dbReference>
<comment type="subcellular location">
    <subcellularLocation>
        <location evidence="1">Nucleus</location>
        <location evidence="1">Nucleolus</location>
    </subcellularLocation>
</comment>
<dbReference type="PANTHER" id="PTHR46754">
    <property type="entry name" value="MKI67 FHA DOMAIN-INTERACTING NUCLEOLAR PHOSPHOPROTEIN"/>
    <property type="match status" value="1"/>
</dbReference>
<keyword evidence="3" id="KW-0539">Nucleus</keyword>
<dbReference type="SMART" id="SM00360">
    <property type="entry name" value="RRM"/>
    <property type="match status" value="1"/>
</dbReference>
<dbReference type="PROSITE" id="PS50102">
    <property type="entry name" value="RRM"/>
    <property type="match status" value="1"/>
</dbReference>
<feature type="compositionally biased region" description="Acidic residues" evidence="5">
    <location>
        <begin position="58"/>
        <end position="89"/>
    </location>
</feature>
<feature type="domain" description="RRM" evidence="6">
    <location>
        <begin position="121"/>
        <end position="199"/>
    </location>
</feature>
<accession>A0A9W4U0Z5</accession>
<evidence type="ECO:0000313" key="8">
    <source>
        <dbReference type="Proteomes" id="UP001152885"/>
    </source>
</evidence>
<feature type="compositionally biased region" description="Acidic residues" evidence="5">
    <location>
        <begin position="35"/>
        <end position="49"/>
    </location>
</feature>
<feature type="compositionally biased region" description="Basic and acidic residues" evidence="5">
    <location>
        <begin position="25"/>
        <end position="34"/>
    </location>
</feature>
<keyword evidence="2 4" id="KW-0694">RNA-binding</keyword>
<proteinExistence type="predicted"/>
<evidence type="ECO:0000256" key="5">
    <source>
        <dbReference type="SAM" id="MobiDB-lite"/>
    </source>
</evidence>
<dbReference type="CDD" id="cd12307">
    <property type="entry name" value="RRM_NIFK_like"/>
    <property type="match status" value="1"/>
</dbReference>
<keyword evidence="8" id="KW-1185">Reference proteome</keyword>